<accession>A0AAJ3LVA6</accession>
<dbReference type="NCBIfam" id="NF008333">
    <property type="entry name" value="PRK11118.1"/>
    <property type="match status" value="1"/>
</dbReference>
<dbReference type="SUPFAM" id="SSF54909">
    <property type="entry name" value="Dimeric alpha+beta barrel"/>
    <property type="match status" value="1"/>
</dbReference>
<dbReference type="EMBL" id="LXEV01000003">
    <property type="protein sequence ID" value="OAT51067.1"/>
    <property type="molecule type" value="Genomic_DNA"/>
</dbReference>
<keyword evidence="2" id="KW-1185">Reference proteome</keyword>
<dbReference type="PANTHER" id="PTHR39169">
    <property type="match status" value="1"/>
</dbReference>
<evidence type="ECO:0008006" key="3">
    <source>
        <dbReference type="Google" id="ProtNLM"/>
    </source>
</evidence>
<dbReference type="AlphaFoldDB" id="A0AAJ3LVA6"/>
<name>A0AAJ3LVA6_PROHU</name>
<gene>
    <name evidence="1" type="ORF">M997_0132</name>
</gene>
<dbReference type="Proteomes" id="UP000078250">
    <property type="component" value="Unassembled WGS sequence"/>
</dbReference>
<sequence>MCRFVLIEEVIMQVILQVDFPYQGPWGEEMTQAMDALSTSINQEPGFIWKIWTENKETQKAGGIYLFASVSDAQAYLKKHSARLKSFGVPEVRGEIFAINQTLSQQNQALFLAK</sequence>
<protein>
    <recommendedName>
        <fullName evidence="3">Monooxygenase</fullName>
    </recommendedName>
</protein>
<reference evidence="1 2" key="1">
    <citation type="submission" date="2016-04" db="EMBL/GenBank/DDBJ databases">
        <title>ATOL: Assembling a taxonomically balanced genome-scale reconstruction of the evolutionary history of the Enterobacteriaceae.</title>
        <authorList>
            <person name="Plunkett G.III."/>
            <person name="Neeno-Eckwall E.C."/>
            <person name="Glasner J.D."/>
            <person name="Perna N.T."/>
        </authorList>
    </citation>
    <scope>NUCLEOTIDE SEQUENCE [LARGE SCALE GENOMIC DNA]</scope>
    <source>
        <strain evidence="1 2">ATCC 700826</strain>
    </source>
</reference>
<comment type="caution">
    <text evidence="1">The sequence shown here is derived from an EMBL/GenBank/DDBJ whole genome shotgun (WGS) entry which is preliminary data.</text>
</comment>
<organism evidence="1 2">
    <name type="scientific">Proteus hauseri ATCC 700826</name>
    <dbReference type="NCBI Taxonomy" id="1354271"/>
    <lineage>
        <taxon>Bacteria</taxon>
        <taxon>Pseudomonadati</taxon>
        <taxon>Pseudomonadota</taxon>
        <taxon>Gammaproteobacteria</taxon>
        <taxon>Enterobacterales</taxon>
        <taxon>Morganellaceae</taxon>
        <taxon>Proteus</taxon>
    </lineage>
</organism>
<dbReference type="InterPro" id="IPR014910">
    <property type="entry name" value="YdhR"/>
</dbReference>
<dbReference type="PANTHER" id="PTHR39169:SF1">
    <property type="entry name" value="MONOOXYGENASE YDHR-RELATED"/>
    <property type="match status" value="1"/>
</dbReference>
<dbReference type="InterPro" id="IPR011008">
    <property type="entry name" value="Dimeric_a/b-barrel"/>
</dbReference>
<proteinExistence type="predicted"/>
<evidence type="ECO:0000313" key="1">
    <source>
        <dbReference type="EMBL" id="OAT51067.1"/>
    </source>
</evidence>
<dbReference type="Gene3D" id="3.30.70.100">
    <property type="match status" value="1"/>
</dbReference>
<evidence type="ECO:0000313" key="2">
    <source>
        <dbReference type="Proteomes" id="UP000078250"/>
    </source>
</evidence>
<dbReference type="Pfam" id="PF08803">
    <property type="entry name" value="ydhR"/>
    <property type="match status" value="1"/>
</dbReference>